<accession>A0AAW2ERP7</accession>
<protein>
    <submittedName>
        <fullName evidence="3">Uncharacterized protein</fullName>
    </submittedName>
</protein>
<evidence type="ECO:0000256" key="2">
    <source>
        <dbReference type="SAM" id="SignalP"/>
    </source>
</evidence>
<dbReference type="InterPro" id="IPR012464">
    <property type="entry name" value="DUF1676"/>
</dbReference>
<feature type="chain" id="PRO_5043665769" evidence="2">
    <location>
        <begin position="20"/>
        <end position="273"/>
    </location>
</feature>
<name>A0AAW2ERP7_9HYME</name>
<keyword evidence="4" id="KW-1185">Reference proteome</keyword>
<sequence length="273" mass="29368">MKLTKKFLVFMTVVVFATGQTIDDCLKQDSISCVQKTLYRTAKEFFAKDTLELVKGVSLVKSNANARSGKELAYDQEIEAANDIAERQNSLENFISDGAGQFLTGRSLRINLASAFQKIHESARSISESAPPEIRQAVDQFVEARGKKKGSLKGILPLLIAAKVKLGILGALSYFVIGFLAKKAIEASVISLIISAFIGLKSLWSSKSHHHDVTAYNSGGWSNGWSAPVSSGWSGPVNAGWSNAASGGWASGASSGWEDPHYAHGQAYSGYHH</sequence>
<feature type="transmembrane region" description="Helical" evidence="1">
    <location>
        <begin position="155"/>
        <end position="177"/>
    </location>
</feature>
<dbReference type="Proteomes" id="UP001430953">
    <property type="component" value="Unassembled WGS sequence"/>
</dbReference>
<evidence type="ECO:0000313" key="3">
    <source>
        <dbReference type="EMBL" id="KAL0105059.1"/>
    </source>
</evidence>
<evidence type="ECO:0000313" key="4">
    <source>
        <dbReference type="Proteomes" id="UP001430953"/>
    </source>
</evidence>
<feature type="transmembrane region" description="Helical" evidence="1">
    <location>
        <begin position="184"/>
        <end position="204"/>
    </location>
</feature>
<feature type="signal peptide" evidence="2">
    <location>
        <begin position="1"/>
        <end position="19"/>
    </location>
</feature>
<keyword evidence="1" id="KW-0812">Transmembrane</keyword>
<keyword evidence="1" id="KW-0472">Membrane</keyword>
<dbReference type="PANTHER" id="PTHR21879:SF18">
    <property type="entry name" value="LD17368P"/>
    <property type="match status" value="1"/>
</dbReference>
<gene>
    <name evidence="3" type="ORF">PUN28_016592</name>
</gene>
<reference evidence="3 4" key="1">
    <citation type="submission" date="2023-03" db="EMBL/GenBank/DDBJ databases">
        <title>High recombination rates correlate with genetic variation in Cardiocondyla obscurior ants.</title>
        <authorList>
            <person name="Errbii M."/>
        </authorList>
    </citation>
    <scope>NUCLEOTIDE SEQUENCE [LARGE SCALE GENOMIC DNA]</scope>
    <source>
        <strain evidence="3">Alpha-2009</strain>
        <tissue evidence="3">Whole body</tissue>
    </source>
</reference>
<dbReference type="PANTHER" id="PTHR21879">
    <property type="entry name" value="FI03362P-RELATED-RELATED"/>
    <property type="match status" value="1"/>
</dbReference>
<dbReference type="EMBL" id="JADYXP020000019">
    <property type="protein sequence ID" value="KAL0105059.1"/>
    <property type="molecule type" value="Genomic_DNA"/>
</dbReference>
<comment type="caution">
    <text evidence="3">The sequence shown here is derived from an EMBL/GenBank/DDBJ whole genome shotgun (WGS) entry which is preliminary data.</text>
</comment>
<proteinExistence type="predicted"/>
<evidence type="ECO:0000256" key="1">
    <source>
        <dbReference type="SAM" id="Phobius"/>
    </source>
</evidence>
<keyword evidence="1" id="KW-1133">Transmembrane helix</keyword>
<dbReference type="AlphaFoldDB" id="A0AAW2ERP7"/>
<dbReference type="Pfam" id="PF07898">
    <property type="entry name" value="DUF1676"/>
    <property type="match status" value="1"/>
</dbReference>
<organism evidence="3 4">
    <name type="scientific">Cardiocondyla obscurior</name>
    <dbReference type="NCBI Taxonomy" id="286306"/>
    <lineage>
        <taxon>Eukaryota</taxon>
        <taxon>Metazoa</taxon>
        <taxon>Ecdysozoa</taxon>
        <taxon>Arthropoda</taxon>
        <taxon>Hexapoda</taxon>
        <taxon>Insecta</taxon>
        <taxon>Pterygota</taxon>
        <taxon>Neoptera</taxon>
        <taxon>Endopterygota</taxon>
        <taxon>Hymenoptera</taxon>
        <taxon>Apocrita</taxon>
        <taxon>Aculeata</taxon>
        <taxon>Formicoidea</taxon>
        <taxon>Formicidae</taxon>
        <taxon>Myrmicinae</taxon>
        <taxon>Cardiocondyla</taxon>
    </lineage>
</organism>
<dbReference type="GO" id="GO:0016020">
    <property type="term" value="C:membrane"/>
    <property type="evidence" value="ECO:0007669"/>
    <property type="project" value="TreeGrafter"/>
</dbReference>
<keyword evidence="2" id="KW-0732">Signal</keyword>